<dbReference type="KEGG" id="btr:BT_0076"/>
<dbReference type="InterPro" id="IPR052341">
    <property type="entry name" value="LOG_family_nucleotidases"/>
</dbReference>
<comment type="catalytic activity">
    <reaction evidence="1">
        <text>AMP + H2O = D-ribose 5-phosphate + adenine</text>
        <dbReference type="Rhea" id="RHEA:20129"/>
        <dbReference type="ChEBI" id="CHEBI:15377"/>
        <dbReference type="ChEBI" id="CHEBI:16708"/>
        <dbReference type="ChEBI" id="CHEBI:78346"/>
        <dbReference type="ChEBI" id="CHEBI:456215"/>
        <dbReference type="EC" id="3.2.2.4"/>
    </reaction>
</comment>
<dbReference type="PANTHER" id="PTHR43393">
    <property type="entry name" value="CYTOKININ RIBOSIDE 5'-MONOPHOSPHATE PHOSPHORIBOHYDROLASE"/>
    <property type="match status" value="1"/>
</dbReference>
<dbReference type="EC" id="3.2.2.4" evidence="2"/>
<reference evidence="4 5" key="1">
    <citation type="journal article" date="2007" name="Nat. Genet.">
        <title>Genomic analysis of Bartonella identifies type IV secretion systems as host adaptability factors.</title>
        <authorList>
            <person name="Saenz H.L."/>
            <person name="Engel P."/>
            <person name="Stoeckli M.C."/>
            <person name="Lanz C."/>
            <person name="Raddatz G."/>
            <person name="Vayssier-Taussat M."/>
            <person name="Birtles R."/>
            <person name="Schuster S.C."/>
            <person name="Dehio C."/>
        </authorList>
    </citation>
    <scope>NUCLEOTIDE SEQUENCE [LARGE SCALE GENOMIC DNA]</scope>
    <source>
        <strain evidence="5">DSM 28219 / CCUG 45778 / CIP 105476 / IBS 506</strain>
    </source>
</reference>
<keyword evidence="5" id="KW-1185">Reference proteome</keyword>
<dbReference type="Gene3D" id="3.40.50.450">
    <property type="match status" value="1"/>
</dbReference>
<dbReference type="InterPro" id="IPR031100">
    <property type="entry name" value="LOG_fam"/>
</dbReference>
<dbReference type="Pfam" id="PF03641">
    <property type="entry name" value="Lysine_decarbox"/>
    <property type="match status" value="1"/>
</dbReference>
<dbReference type="GO" id="GO:0008714">
    <property type="term" value="F:AMP nucleosidase activity"/>
    <property type="evidence" value="ECO:0007669"/>
    <property type="project" value="UniProtKB-EC"/>
</dbReference>
<evidence type="ECO:0000256" key="2">
    <source>
        <dbReference type="ARBA" id="ARBA00011985"/>
    </source>
</evidence>
<name>A9ILJ5_BART1</name>
<dbReference type="eggNOG" id="COG1611">
    <property type="taxonomic scope" value="Bacteria"/>
</dbReference>
<evidence type="ECO:0000256" key="1">
    <source>
        <dbReference type="ARBA" id="ARBA00000274"/>
    </source>
</evidence>
<dbReference type="Proteomes" id="UP000001592">
    <property type="component" value="Chromosome"/>
</dbReference>
<dbReference type="PANTHER" id="PTHR43393:SF3">
    <property type="entry name" value="LYSINE DECARBOXYLASE-LIKE PROTEIN"/>
    <property type="match status" value="1"/>
</dbReference>
<proteinExistence type="predicted"/>
<evidence type="ECO:0000313" key="5">
    <source>
        <dbReference type="Proteomes" id="UP000001592"/>
    </source>
</evidence>
<dbReference type="AlphaFoldDB" id="A9ILJ5"/>
<protein>
    <recommendedName>
        <fullName evidence="3">AMP nucleosidase</fullName>
        <ecNumber evidence="2">3.2.2.4</ecNumber>
    </recommendedName>
    <alternativeName>
        <fullName evidence="3">AMP nucleosidase</fullName>
    </alternativeName>
</protein>
<dbReference type="HOGENOM" id="CLU_058336_0_0_5"/>
<organism evidence="4 5">
    <name type="scientific">Bartonella tribocorum (strain DSM 28219 / CCUG 45778 / CIP 105476 / IBS 506)</name>
    <dbReference type="NCBI Taxonomy" id="382640"/>
    <lineage>
        <taxon>Bacteria</taxon>
        <taxon>Pseudomonadati</taxon>
        <taxon>Pseudomonadota</taxon>
        <taxon>Alphaproteobacteria</taxon>
        <taxon>Hyphomicrobiales</taxon>
        <taxon>Bartonellaceae</taxon>
        <taxon>Bartonella</taxon>
    </lineage>
</organism>
<dbReference type="SUPFAM" id="SSF102405">
    <property type="entry name" value="MCP/YpsA-like"/>
    <property type="match status" value="1"/>
</dbReference>
<gene>
    <name evidence="4" type="ordered locus">BT_0076</name>
</gene>
<sequence>MCMKKGCKEKIKKERDNWTPLLHTKEALQQIHKVSNSAQMRSPTYRLAYIDQDFMMRPELRSQRIGLEFLKPEITLKEYNIQSTVVLFGGARIPEPGQAAWAAKNETQKKNLHAMSYYYDEAREFARLCSLYSAKTEYREFVVVTGGGPGIMEAGNRGACDVGAPTVGLNIILPHEQEPNPYVSPHLCFNFHYFGMRKMHFLVRAKALAIFPGGFGTLDELFETLTLIQTGRMKQVPILLFGKEFWSNTINFEYLASQGTISPADINLVKFVNTAAEAFEEIRSFYKLP</sequence>
<dbReference type="GO" id="GO:0005829">
    <property type="term" value="C:cytosol"/>
    <property type="evidence" value="ECO:0007669"/>
    <property type="project" value="TreeGrafter"/>
</dbReference>
<accession>A9ILJ5</accession>
<evidence type="ECO:0000256" key="3">
    <source>
        <dbReference type="ARBA" id="ARBA00031983"/>
    </source>
</evidence>
<dbReference type="EMBL" id="AM260525">
    <property type="protein sequence ID" value="CAK00572.1"/>
    <property type="molecule type" value="Genomic_DNA"/>
</dbReference>
<evidence type="ECO:0000313" key="4">
    <source>
        <dbReference type="EMBL" id="CAK00572.1"/>
    </source>
</evidence>